<protein>
    <recommendedName>
        <fullName evidence="3">XRE family transcriptional regulator</fullName>
    </recommendedName>
</protein>
<dbReference type="Proteomes" id="UP000095788">
    <property type="component" value="Unassembled WGS sequence"/>
</dbReference>
<organism evidence="1 2">
    <name type="scientific">Bacteroides uniformis</name>
    <dbReference type="NCBI Taxonomy" id="820"/>
    <lineage>
        <taxon>Bacteria</taxon>
        <taxon>Pseudomonadati</taxon>
        <taxon>Bacteroidota</taxon>
        <taxon>Bacteroidia</taxon>
        <taxon>Bacteroidales</taxon>
        <taxon>Bacteroidaceae</taxon>
        <taxon>Bacteroides</taxon>
    </lineage>
</organism>
<dbReference type="AlphaFoldDB" id="A0A174NR32"/>
<dbReference type="EMBL" id="CZBF01000001">
    <property type="protein sequence ID" value="CUP49711.1"/>
    <property type="molecule type" value="Genomic_DNA"/>
</dbReference>
<reference evidence="1 2" key="1">
    <citation type="submission" date="2015-09" db="EMBL/GenBank/DDBJ databases">
        <authorList>
            <consortium name="Pathogen Informatics"/>
        </authorList>
    </citation>
    <scope>NUCLEOTIDE SEQUENCE [LARGE SCALE GENOMIC DNA]</scope>
    <source>
        <strain evidence="1 2">2789STDY5834942</strain>
    </source>
</reference>
<dbReference type="RefSeq" id="WP_165853103.1">
    <property type="nucleotide sequence ID" value="NZ_CZBF01000001.1"/>
</dbReference>
<accession>A0A174NR32</accession>
<evidence type="ECO:0000313" key="2">
    <source>
        <dbReference type="Proteomes" id="UP000095788"/>
    </source>
</evidence>
<proteinExistence type="predicted"/>
<gene>
    <name evidence="1" type="ORF">ERS852554_00939</name>
</gene>
<sequence>MTKKEPVTPAFGAFLCKLQSEQLVNGRRLTNATIAQETMMSTKTYNLLKKG</sequence>
<name>A0A174NR32_BACUN</name>
<evidence type="ECO:0008006" key="3">
    <source>
        <dbReference type="Google" id="ProtNLM"/>
    </source>
</evidence>
<evidence type="ECO:0000313" key="1">
    <source>
        <dbReference type="EMBL" id="CUP49711.1"/>
    </source>
</evidence>